<keyword evidence="3" id="KW-0804">Transcription</keyword>
<dbReference type="GO" id="GO:0003677">
    <property type="term" value="F:DNA binding"/>
    <property type="evidence" value="ECO:0007669"/>
    <property type="project" value="UniProtKB-KW"/>
</dbReference>
<evidence type="ECO:0000256" key="3">
    <source>
        <dbReference type="ARBA" id="ARBA00023163"/>
    </source>
</evidence>
<dbReference type="eggNOG" id="COG1510">
    <property type="taxonomic scope" value="Bacteria"/>
</dbReference>
<protein>
    <recommendedName>
        <fullName evidence="6">HTH marR-type domain-containing protein</fullName>
    </recommendedName>
</protein>
<reference evidence="4" key="1">
    <citation type="journal article" date="2013" name="Genome Announc.">
        <title>Draft Genome Sequence of Loktanella cinnabarina LL-001T, Isolated from Deep-Sea Floor Sediment.</title>
        <authorList>
            <person name="Nishi S."/>
            <person name="Tsubouchi T."/>
            <person name="Takaki Y."/>
            <person name="Koyanagi R."/>
            <person name="Satoh N."/>
            <person name="Maruyama T."/>
            <person name="Hatada Y."/>
        </authorList>
    </citation>
    <scope>NUCLEOTIDE SEQUENCE [LARGE SCALE GENOMIC DNA]</scope>
    <source>
        <strain evidence="4">LL-001</strain>
    </source>
</reference>
<dbReference type="RefSeq" id="WP_021694431.1">
    <property type="nucleotide sequence ID" value="NZ_BATB01000034.1"/>
</dbReference>
<dbReference type="SUPFAM" id="SSF46785">
    <property type="entry name" value="Winged helix' DNA-binding domain"/>
    <property type="match status" value="1"/>
</dbReference>
<dbReference type="OrthoDB" id="2733322at2"/>
<dbReference type="STRING" id="1337093.MBELCI_2382"/>
<keyword evidence="5" id="KW-1185">Reference proteome</keyword>
<keyword evidence="2" id="KW-0238">DNA-binding</keyword>
<proteinExistence type="predicted"/>
<comment type="caution">
    <text evidence="4">The sequence shown here is derived from an EMBL/GenBank/DDBJ whole genome shotgun (WGS) entry which is preliminary data.</text>
</comment>
<dbReference type="InterPro" id="IPR052362">
    <property type="entry name" value="HTH-GbsR_regulator"/>
</dbReference>
<dbReference type="InterPro" id="IPR036388">
    <property type="entry name" value="WH-like_DNA-bd_sf"/>
</dbReference>
<evidence type="ECO:0008006" key="6">
    <source>
        <dbReference type="Google" id="ProtNLM"/>
    </source>
</evidence>
<dbReference type="PANTHER" id="PTHR38465">
    <property type="entry name" value="HTH-TYPE TRANSCRIPTIONAL REGULATOR MJ1563-RELATED"/>
    <property type="match status" value="1"/>
</dbReference>
<dbReference type="InterPro" id="IPR036390">
    <property type="entry name" value="WH_DNA-bd_sf"/>
</dbReference>
<organism evidence="4 5">
    <name type="scientific">Limimaricola cinnabarinus LL-001</name>
    <dbReference type="NCBI Taxonomy" id="1337093"/>
    <lineage>
        <taxon>Bacteria</taxon>
        <taxon>Pseudomonadati</taxon>
        <taxon>Pseudomonadota</taxon>
        <taxon>Alphaproteobacteria</taxon>
        <taxon>Rhodobacterales</taxon>
        <taxon>Paracoccaceae</taxon>
        <taxon>Limimaricola</taxon>
    </lineage>
</organism>
<dbReference type="Gene3D" id="1.10.10.10">
    <property type="entry name" value="Winged helix-like DNA-binding domain superfamily/Winged helix DNA-binding domain"/>
    <property type="match status" value="1"/>
</dbReference>
<dbReference type="Proteomes" id="UP000016566">
    <property type="component" value="Unassembled WGS sequence"/>
</dbReference>
<sequence>MTSHAAELTDLRADFVERLGVLAQAEGGSRNAGRLFGLLAFEGRAMTAAEIAEALRIGRSSVVEGAKYLETHGMSRRLGRKGQRQDEFELTPSVLPALQNWIRARRAAVCREFDEIISALPDEAGDTRERLESFARFHRRIEAAIASAQDETSRQ</sequence>
<dbReference type="AlphaFoldDB" id="U2Z4M9"/>
<accession>U2Z4M9</accession>
<dbReference type="PANTHER" id="PTHR38465:SF1">
    <property type="entry name" value="HTH-TYPE TRANSCRIPTIONAL REGULATOR MJ1563-RELATED"/>
    <property type="match status" value="1"/>
</dbReference>
<evidence type="ECO:0000313" key="5">
    <source>
        <dbReference type="Proteomes" id="UP000016566"/>
    </source>
</evidence>
<name>U2Z4M9_9RHOB</name>
<evidence type="ECO:0000313" key="4">
    <source>
        <dbReference type="EMBL" id="GAD56330.1"/>
    </source>
</evidence>
<keyword evidence="1" id="KW-0805">Transcription regulation</keyword>
<gene>
    <name evidence="4" type="ORF">MBELCI_2382</name>
</gene>
<evidence type="ECO:0000256" key="1">
    <source>
        <dbReference type="ARBA" id="ARBA00023015"/>
    </source>
</evidence>
<evidence type="ECO:0000256" key="2">
    <source>
        <dbReference type="ARBA" id="ARBA00023125"/>
    </source>
</evidence>
<dbReference type="EMBL" id="BATB01000034">
    <property type="protein sequence ID" value="GAD56330.1"/>
    <property type="molecule type" value="Genomic_DNA"/>
</dbReference>